<evidence type="ECO:0000256" key="4">
    <source>
        <dbReference type="ARBA" id="ARBA00023125"/>
    </source>
</evidence>
<dbReference type="InterPro" id="IPR004096">
    <property type="entry name" value="V4R"/>
</dbReference>
<dbReference type="PROSITE" id="PS00675">
    <property type="entry name" value="SIGMA54_INTERACT_1"/>
    <property type="match status" value="1"/>
</dbReference>
<dbReference type="InterPro" id="IPR024096">
    <property type="entry name" value="NO_sig/Golgi_transp_ligand-bd"/>
</dbReference>
<keyword evidence="5" id="KW-0804">Transcription</keyword>
<dbReference type="PROSITE" id="PS50045">
    <property type="entry name" value="SIGMA54_INTERACT_4"/>
    <property type="match status" value="1"/>
</dbReference>
<dbReference type="InterPro" id="IPR009057">
    <property type="entry name" value="Homeodomain-like_sf"/>
</dbReference>
<evidence type="ECO:0000256" key="2">
    <source>
        <dbReference type="ARBA" id="ARBA00022840"/>
    </source>
</evidence>
<dbReference type="Gene3D" id="3.40.50.300">
    <property type="entry name" value="P-loop containing nucleotide triphosphate hydrolases"/>
    <property type="match status" value="1"/>
</dbReference>
<evidence type="ECO:0000256" key="1">
    <source>
        <dbReference type="ARBA" id="ARBA00022741"/>
    </source>
</evidence>
<dbReference type="Gene3D" id="1.10.10.60">
    <property type="entry name" value="Homeodomain-like"/>
    <property type="match status" value="1"/>
</dbReference>
<dbReference type="Pfam" id="PF00158">
    <property type="entry name" value="Sigma54_activat"/>
    <property type="match status" value="1"/>
</dbReference>
<dbReference type="RefSeq" id="WP_230561402.1">
    <property type="nucleotide sequence ID" value="NZ_JAJITC010000005.1"/>
</dbReference>
<dbReference type="InterPro" id="IPR025662">
    <property type="entry name" value="Sigma_54_int_dom_ATP-bd_1"/>
</dbReference>
<dbReference type="InterPro" id="IPR058031">
    <property type="entry name" value="AAA_lid_NorR"/>
</dbReference>
<dbReference type="Gene3D" id="3.30.1380.20">
    <property type="entry name" value="Trafficking protein particle complex subunit 3"/>
    <property type="match status" value="1"/>
</dbReference>
<organism evidence="7 8">
    <name type="scientific">Paraburkholderia translucens</name>
    <dbReference type="NCBI Taxonomy" id="2886945"/>
    <lineage>
        <taxon>Bacteria</taxon>
        <taxon>Pseudomonadati</taxon>
        <taxon>Pseudomonadota</taxon>
        <taxon>Betaproteobacteria</taxon>
        <taxon>Burkholderiales</taxon>
        <taxon>Burkholderiaceae</taxon>
        <taxon>Paraburkholderia</taxon>
    </lineage>
</organism>
<dbReference type="SMART" id="SM00989">
    <property type="entry name" value="V4R"/>
    <property type="match status" value="1"/>
</dbReference>
<keyword evidence="3" id="KW-0805">Transcription regulation</keyword>
<reference evidence="7 8" key="1">
    <citation type="submission" date="2021-11" db="EMBL/GenBank/DDBJ databases">
        <authorList>
            <person name="Oh E.-T."/>
            <person name="Kim S.-B."/>
        </authorList>
    </citation>
    <scope>NUCLEOTIDE SEQUENCE [LARGE SCALE GENOMIC DNA]</scope>
    <source>
        <strain evidence="7 8">MMS20-SJTN17</strain>
    </source>
</reference>
<dbReference type="SUPFAM" id="SSF52540">
    <property type="entry name" value="P-loop containing nucleoside triphosphate hydrolases"/>
    <property type="match status" value="1"/>
</dbReference>
<accession>A0ABS8KCV7</accession>
<dbReference type="Gene3D" id="1.10.8.60">
    <property type="match status" value="1"/>
</dbReference>
<dbReference type="Pfam" id="PF25601">
    <property type="entry name" value="AAA_lid_14"/>
    <property type="match status" value="1"/>
</dbReference>
<dbReference type="InterPro" id="IPR003593">
    <property type="entry name" value="AAA+_ATPase"/>
</dbReference>
<dbReference type="InterPro" id="IPR002078">
    <property type="entry name" value="Sigma_54_int"/>
</dbReference>
<dbReference type="InterPro" id="IPR002197">
    <property type="entry name" value="HTH_Fis"/>
</dbReference>
<keyword evidence="4" id="KW-0238">DNA-binding</keyword>
<evidence type="ECO:0000256" key="3">
    <source>
        <dbReference type="ARBA" id="ARBA00023015"/>
    </source>
</evidence>
<keyword evidence="8" id="KW-1185">Reference proteome</keyword>
<dbReference type="Pfam" id="PF06505">
    <property type="entry name" value="XylR_N"/>
    <property type="match status" value="1"/>
</dbReference>
<comment type="caution">
    <text evidence="7">The sequence shown here is derived from an EMBL/GenBank/DDBJ whole genome shotgun (WGS) entry which is preliminary data.</text>
</comment>
<dbReference type="PROSITE" id="PS00688">
    <property type="entry name" value="SIGMA54_INTERACT_3"/>
    <property type="match status" value="1"/>
</dbReference>
<evidence type="ECO:0000313" key="8">
    <source>
        <dbReference type="Proteomes" id="UP001430614"/>
    </source>
</evidence>
<dbReference type="SUPFAM" id="SSF46689">
    <property type="entry name" value="Homeodomain-like"/>
    <property type="match status" value="1"/>
</dbReference>
<dbReference type="Pfam" id="PF02830">
    <property type="entry name" value="V4R"/>
    <property type="match status" value="1"/>
</dbReference>
<dbReference type="EMBL" id="JAJITC010000005">
    <property type="protein sequence ID" value="MCC8402550.1"/>
    <property type="molecule type" value="Genomic_DNA"/>
</dbReference>
<sequence length="599" mass="65715">METSVRSAGTDQAFPDMAPMRERLRFRTERAEIALGDQRMILMHTAALNDLRTELIASLGSQTARTLLTRIGFSMGTRDAQLALQLHSPEEGIFELLVRGGQLHALQGVALVEPISSDLDIENGRCSVEFFWKHSFEDERQALEHDTQATPVCWLETGYASGYLSACVGKLILVREVECRAMGFDACRVIARPASEWDDAEADLQILEAPVFPEALAPKARGQAGKHLNALAALERSKSRSDIVGLSPAYQAAVGKVNRVAATGATVLLLGESGVGKSTFARLLHEQSRRAGGPFVAINCATIPETLMESELFGVERGAFTGADAARAGRFELAEGGTLFLDEVATLPLVAQGKLLRVLETGQFERLGSGTARQADVRIVAATNEDLWQAVRAGRFREDLFFRLHVFPIEIPPLRQRKEDLPVLIEHFMQRFTHAYGRNAYGLTPEAMSMLLGYSWPGNIRELSNVVERAVILCEDGRAIDAVHVVLMKDLRRGGAVDAERAVPEPREAHAATVAQEPPSRSLLEIVGRLMKDRGLTLEDMENTMVDAAIRRSDGNMTRAAALLGISRGQLLYRRKRAVNDNAMTDESARRDILGSIVQ</sequence>
<dbReference type="InterPro" id="IPR010523">
    <property type="entry name" value="XylR_N"/>
</dbReference>
<dbReference type="PANTHER" id="PTHR32071:SF113">
    <property type="entry name" value="ALGINATE BIOSYNTHESIS TRANSCRIPTIONAL REGULATORY PROTEIN ALGB"/>
    <property type="match status" value="1"/>
</dbReference>
<keyword evidence="2" id="KW-0067">ATP-binding</keyword>
<evidence type="ECO:0000259" key="6">
    <source>
        <dbReference type="PROSITE" id="PS50045"/>
    </source>
</evidence>
<proteinExistence type="predicted"/>
<dbReference type="PRINTS" id="PR01590">
    <property type="entry name" value="HTHFIS"/>
</dbReference>
<dbReference type="SMART" id="SM00382">
    <property type="entry name" value="AAA"/>
    <property type="match status" value="1"/>
</dbReference>
<dbReference type="InterPro" id="IPR025943">
    <property type="entry name" value="Sigma_54_int_dom_ATP-bd_2"/>
</dbReference>
<dbReference type="CDD" id="cd00009">
    <property type="entry name" value="AAA"/>
    <property type="match status" value="1"/>
</dbReference>
<feature type="domain" description="Sigma-54 factor interaction" evidence="6">
    <location>
        <begin position="243"/>
        <end position="472"/>
    </location>
</feature>
<protein>
    <submittedName>
        <fullName evidence="7">Sigma 54-interacting transcriptional regulator</fullName>
    </submittedName>
</protein>
<dbReference type="Pfam" id="PF02954">
    <property type="entry name" value="HTH_8"/>
    <property type="match status" value="1"/>
</dbReference>
<dbReference type="Proteomes" id="UP001430614">
    <property type="component" value="Unassembled WGS sequence"/>
</dbReference>
<dbReference type="InterPro" id="IPR027417">
    <property type="entry name" value="P-loop_NTPase"/>
</dbReference>
<gene>
    <name evidence="7" type="ORF">LJ655_11720</name>
</gene>
<evidence type="ECO:0000313" key="7">
    <source>
        <dbReference type="EMBL" id="MCC8402550.1"/>
    </source>
</evidence>
<dbReference type="PANTHER" id="PTHR32071">
    <property type="entry name" value="TRANSCRIPTIONAL REGULATORY PROTEIN"/>
    <property type="match status" value="1"/>
</dbReference>
<dbReference type="SUPFAM" id="SSF111126">
    <property type="entry name" value="Ligand-binding domain in the NO signalling and Golgi transport"/>
    <property type="match status" value="1"/>
</dbReference>
<keyword evidence="1" id="KW-0547">Nucleotide-binding</keyword>
<name>A0ABS8KCV7_9BURK</name>
<dbReference type="InterPro" id="IPR025944">
    <property type="entry name" value="Sigma_54_int_dom_CS"/>
</dbReference>
<evidence type="ECO:0000256" key="5">
    <source>
        <dbReference type="ARBA" id="ARBA00023163"/>
    </source>
</evidence>
<dbReference type="PROSITE" id="PS00676">
    <property type="entry name" value="SIGMA54_INTERACT_2"/>
    <property type="match status" value="1"/>
</dbReference>